<dbReference type="InterPro" id="IPR053650">
    <property type="entry name" value="Sugar-1P_NT/AT"/>
</dbReference>
<comment type="similarity">
    <text evidence="3">In the C-terminal section; belongs to the transferase hexapeptide repeat family.</text>
</comment>
<keyword evidence="7" id="KW-0511">Multifunctional enzyme</keyword>
<dbReference type="CDD" id="cd04181">
    <property type="entry name" value="NTP_transferase"/>
    <property type="match status" value="1"/>
</dbReference>
<evidence type="ECO:0000313" key="13">
    <source>
        <dbReference type="EMBL" id="BBG27183.1"/>
    </source>
</evidence>
<evidence type="ECO:0000256" key="10">
    <source>
        <dbReference type="ARBA" id="ARBA00048493"/>
    </source>
</evidence>
<comment type="catalytic activity">
    <reaction evidence="9">
        <text>alpha-D-glucosamine 1-phosphate + acetyl-CoA = N-acetyl-alpha-D-glucosamine 1-phosphate + CoA + H(+)</text>
        <dbReference type="Rhea" id="RHEA:13725"/>
        <dbReference type="ChEBI" id="CHEBI:15378"/>
        <dbReference type="ChEBI" id="CHEBI:57287"/>
        <dbReference type="ChEBI" id="CHEBI:57288"/>
        <dbReference type="ChEBI" id="CHEBI:57776"/>
        <dbReference type="ChEBI" id="CHEBI:58516"/>
        <dbReference type="EC" id="2.3.1.157"/>
    </reaction>
</comment>
<evidence type="ECO:0000256" key="9">
    <source>
        <dbReference type="ARBA" id="ARBA00048247"/>
    </source>
</evidence>
<dbReference type="GO" id="GO:0019134">
    <property type="term" value="F:glucosamine-1-phosphate N-acetyltransferase activity"/>
    <property type="evidence" value="ECO:0007669"/>
    <property type="project" value="UniProtKB-EC"/>
</dbReference>
<dbReference type="SUPFAM" id="SSF53448">
    <property type="entry name" value="Nucleotide-diphospho-sugar transferases"/>
    <property type="match status" value="1"/>
</dbReference>
<feature type="domain" description="Mannose-1-phosphate guanyltransferase C-terminal" evidence="12">
    <location>
        <begin position="257"/>
        <end position="338"/>
    </location>
</feature>
<evidence type="ECO:0000256" key="5">
    <source>
        <dbReference type="ARBA" id="ARBA00022679"/>
    </source>
</evidence>
<dbReference type="InterPro" id="IPR023915">
    <property type="entry name" value="Bifunctiontional_GlmU_arc-type"/>
</dbReference>
<keyword evidence="6" id="KW-0548">Nucleotidyltransferase</keyword>
<protein>
    <submittedName>
        <fullName evidence="13">Bifunctional protein GlmU</fullName>
    </submittedName>
</protein>
<dbReference type="GO" id="GO:0006048">
    <property type="term" value="P:UDP-N-acetylglucosamine biosynthetic process"/>
    <property type="evidence" value="ECO:0007669"/>
    <property type="project" value="UniProtKB-UniPathway"/>
</dbReference>
<dbReference type="InterPro" id="IPR005835">
    <property type="entry name" value="NTP_transferase_dom"/>
</dbReference>
<dbReference type="Proteomes" id="UP000325030">
    <property type="component" value="Chromosome"/>
</dbReference>
<evidence type="ECO:0000256" key="2">
    <source>
        <dbReference type="ARBA" id="ARBA00005208"/>
    </source>
</evidence>
<dbReference type="CDD" id="cd05636">
    <property type="entry name" value="LbH_G1P_TT_C_like"/>
    <property type="match status" value="1"/>
</dbReference>
<evidence type="ECO:0000259" key="11">
    <source>
        <dbReference type="Pfam" id="PF00483"/>
    </source>
</evidence>
<dbReference type="InterPro" id="IPR029044">
    <property type="entry name" value="Nucleotide-diphossugar_trans"/>
</dbReference>
<evidence type="ECO:0000256" key="7">
    <source>
        <dbReference type="ARBA" id="ARBA00023268"/>
    </source>
</evidence>
<name>A0A510E3T9_9CREN</name>
<dbReference type="PANTHER" id="PTHR43584:SF8">
    <property type="entry name" value="N-ACETYLMURAMATE ALPHA-1-PHOSPHATE URIDYLYLTRANSFERASE"/>
    <property type="match status" value="1"/>
</dbReference>
<dbReference type="PANTHER" id="PTHR43584">
    <property type="entry name" value="NUCLEOTIDYL TRANSFERASE"/>
    <property type="match status" value="1"/>
</dbReference>
<dbReference type="Pfam" id="PF25087">
    <property type="entry name" value="GMPPB_C"/>
    <property type="match status" value="1"/>
</dbReference>
<evidence type="ECO:0000256" key="8">
    <source>
        <dbReference type="ARBA" id="ARBA00023315"/>
    </source>
</evidence>
<organism evidence="13 14">
    <name type="scientific">Sulfuracidifex tepidarius</name>
    <dbReference type="NCBI Taxonomy" id="1294262"/>
    <lineage>
        <taxon>Archaea</taxon>
        <taxon>Thermoproteota</taxon>
        <taxon>Thermoprotei</taxon>
        <taxon>Sulfolobales</taxon>
        <taxon>Sulfolobaceae</taxon>
        <taxon>Sulfuracidifex</taxon>
    </lineage>
</organism>
<comment type="catalytic activity">
    <reaction evidence="10">
        <text>N-acetyl-alpha-D-glucosamine 1-phosphate + UTP + H(+) = UDP-N-acetyl-alpha-D-glucosamine + diphosphate</text>
        <dbReference type="Rhea" id="RHEA:13509"/>
        <dbReference type="ChEBI" id="CHEBI:15378"/>
        <dbReference type="ChEBI" id="CHEBI:33019"/>
        <dbReference type="ChEBI" id="CHEBI:46398"/>
        <dbReference type="ChEBI" id="CHEBI:57705"/>
        <dbReference type="ChEBI" id="CHEBI:57776"/>
        <dbReference type="EC" id="2.7.7.23"/>
    </reaction>
</comment>
<proteinExistence type="inferred from homology"/>
<dbReference type="NCBIfam" id="NF041173">
    <property type="entry name" value="Sug_nt_acttase_Thmprot"/>
    <property type="match status" value="1"/>
</dbReference>
<evidence type="ECO:0000256" key="1">
    <source>
        <dbReference type="ARBA" id="ARBA00005166"/>
    </source>
</evidence>
<reference evidence="14" key="1">
    <citation type="submission" date="2018-09" db="EMBL/GenBank/DDBJ databases">
        <title>Complete Genome Sequencing of Sulfolobus sp. JCM 16834.</title>
        <authorList>
            <person name="Kato S."/>
            <person name="Itoh T."/>
            <person name="Ohkuma M."/>
        </authorList>
    </citation>
    <scope>NUCLEOTIDE SEQUENCE [LARGE SCALE GENOMIC DNA]</scope>
    <source>
        <strain evidence="14">IC-007</strain>
    </source>
</reference>
<dbReference type="AlphaFoldDB" id="A0A510E3T9"/>
<dbReference type="Pfam" id="PF00483">
    <property type="entry name" value="NTP_transferase"/>
    <property type="match status" value="1"/>
</dbReference>
<dbReference type="UniPathway" id="UPA00113">
    <property type="reaction ID" value="UER00532"/>
</dbReference>
<keyword evidence="8" id="KW-0012">Acyltransferase</keyword>
<dbReference type="InterPro" id="IPR056729">
    <property type="entry name" value="GMPPB_C"/>
</dbReference>
<accession>A0A510E3T9</accession>
<dbReference type="Gene3D" id="3.90.550.10">
    <property type="entry name" value="Spore Coat Polysaccharide Biosynthesis Protein SpsA, Chain A"/>
    <property type="match status" value="1"/>
</dbReference>
<comment type="pathway">
    <text evidence="2">Nucleotide-sugar biosynthesis; UDP-N-acetyl-alpha-D-glucosamine biosynthesis; UDP-N-acetyl-alpha-D-glucosamine from N-acetyl-alpha-D-glucosamine 1-phosphate: step 1/1.</text>
</comment>
<gene>
    <name evidence="13" type="ORF">IC007_1715</name>
</gene>
<dbReference type="InterPro" id="IPR050065">
    <property type="entry name" value="GlmU-like"/>
</dbReference>
<evidence type="ECO:0000256" key="3">
    <source>
        <dbReference type="ARBA" id="ARBA00007707"/>
    </source>
</evidence>
<dbReference type="Gene3D" id="2.160.10.10">
    <property type="entry name" value="Hexapeptide repeat proteins"/>
    <property type="match status" value="1"/>
</dbReference>
<dbReference type="GO" id="GO:0003977">
    <property type="term" value="F:UDP-N-acetylglucosamine diphosphorylase activity"/>
    <property type="evidence" value="ECO:0007669"/>
    <property type="project" value="UniProtKB-EC"/>
</dbReference>
<evidence type="ECO:0000256" key="4">
    <source>
        <dbReference type="ARBA" id="ARBA00007947"/>
    </source>
</evidence>
<dbReference type="EMBL" id="AP018930">
    <property type="protein sequence ID" value="BBG27183.1"/>
    <property type="molecule type" value="Genomic_DNA"/>
</dbReference>
<evidence type="ECO:0000256" key="6">
    <source>
        <dbReference type="ARBA" id="ARBA00022695"/>
    </source>
</evidence>
<comment type="pathway">
    <text evidence="1">Nucleotide-sugar biosynthesis; UDP-N-acetyl-alpha-D-glucosamine biosynthesis; N-acetyl-alpha-D-glucosamine 1-phosphate from alpha-D-glucosamine 6-phosphate (route II): step 2/2.</text>
</comment>
<dbReference type="InterPro" id="IPR011004">
    <property type="entry name" value="Trimer_LpxA-like_sf"/>
</dbReference>
<dbReference type="Pfam" id="PF00132">
    <property type="entry name" value="Hexapep"/>
    <property type="match status" value="1"/>
</dbReference>
<sequence length="401" mass="44064">MKAVLLAAGKGERLHPITETRPKPLVPILDKPLLLWHVENLQRVADELYVVVRSQDKEMVSSLLNGYNVHVIEQKDGIGGTATAFSSLPTMEDFILVYGDVFYNPSLLQKLANFDNAIVGKEVNNPSEFGVLSINHSFLLSIIEKPENPPSRLINAGIYKLSKQIFYYVDKISPSSRGEMEFTDVVNTAVKDGLKMEVIKYDDFWIDIGKPWHVIEANRLALERIETRIDGEIENNVIIKGKVVIEKGAVVKSGTYIEGPVYIGKNSVIGPHSYLREGTVMGSGTKAGASVEIKGSVIMEGTKVPHLSYVGDSVICEDVNLGAGTLIANLRFDENDVKMSIKGKMETSGRKKLGTIIGGHARTGINVTILPGVKIGSYARIYPGAIVNRDVQKGEFFKPWP</sequence>
<dbReference type="NCBIfam" id="TIGR03992">
    <property type="entry name" value="Arch_glmU"/>
    <property type="match status" value="1"/>
</dbReference>
<dbReference type="GeneID" id="41718051"/>
<evidence type="ECO:0000313" key="14">
    <source>
        <dbReference type="Proteomes" id="UP000325030"/>
    </source>
</evidence>
<dbReference type="SUPFAM" id="SSF51161">
    <property type="entry name" value="Trimeric LpxA-like enzymes"/>
    <property type="match status" value="1"/>
</dbReference>
<evidence type="ECO:0000259" key="12">
    <source>
        <dbReference type="Pfam" id="PF25087"/>
    </source>
</evidence>
<comment type="similarity">
    <text evidence="4">In the N-terminal section; belongs to the N-acetylglucosamine-1-phosphate uridyltransferase family.</text>
</comment>
<dbReference type="RefSeq" id="WP_149564862.1">
    <property type="nucleotide sequence ID" value="NZ_AP018930.1"/>
</dbReference>
<feature type="domain" description="Nucleotidyl transferase" evidence="11">
    <location>
        <begin position="2"/>
        <end position="221"/>
    </location>
</feature>
<keyword evidence="5" id="KW-0808">Transferase</keyword>
<dbReference type="InterPro" id="IPR001451">
    <property type="entry name" value="Hexapep"/>
</dbReference>